<gene>
    <name evidence="2" type="ordered locus">ELI_4543</name>
</gene>
<name>E3GR35_9FIRM</name>
<sequence length="39" mass="4639">MDKNLHISSLKSFKIYFYKKRLILAIPSLLIFWHGTCVI</sequence>
<organism evidence="2 3">
    <name type="scientific">Eubacterium callanderi</name>
    <dbReference type="NCBI Taxonomy" id="53442"/>
    <lineage>
        <taxon>Bacteria</taxon>
        <taxon>Bacillati</taxon>
        <taxon>Bacillota</taxon>
        <taxon>Clostridia</taxon>
        <taxon>Eubacteriales</taxon>
        <taxon>Eubacteriaceae</taxon>
        <taxon>Eubacterium</taxon>
    </lineage>
</organism>
<dbReference type="HOGENOM" id="CLU_3309936_0_0_9"/>
<evidence type="ECO:0000313" key="2">
    <source>
        <dbReference type="EMBL" id="ADO39477.1"/>
    </source>
</evidence>
<keyword evidence="1" id="KW-0812">Transmembrane</keyword>
<evidence type="ECO:0000313" key="3">
    <source>
        <dbReference type="Proteomes" id="UP000006873"/>
    </source>
</evidence>
<feature type="transmembrane region" description="Helical" evidence="1">
    <location>
        <begin position="21"/>
        <end position="36"/>
    </location>
</feature>
<accession>E3GR35</accession>
<dbReference type="KEGG" id="elm:ELI_4543"/>
<reference evidence="2 3" key="2">
    <citation type="journal article" date="2011" name="J. Bacteriol.">
        <title>Complete genome sequence of a carbon monoxide-utilizing acetogen, Eubacterium limosum KIST612.</title>
        <authorList>
            <person name="Roh H."/>
            <person name="Ko H.J."/>
            <person name="Kim D."/>
            <person name="Choi D.G."/>
            <person name="Park S."/>
            <person name="Kim S."/>
            <person name="Chang I.S."/>
            <person name="Choi I.G."/>
        </authorList>
    </citation>
    <scope>NUCLEOTIDE SEQUENCE [LARGE SCALE GENOMIC DNA]</scope>
    <source>
        <strain evidence="2 3">KIST612</strain>
    </source>
</reference>
<reference key="1">
    <citation type="submission" date="2010-09" db="EMBL/GenBank/DDBJ databases">
        <authorList>
            <person name="Roh H."/>
            <person name="Ko H.-J."/>
            <person name="Kim D."/>
            <person name="Choi D.G."/>
            <person name="Park S."/>
            <person name="Kim S."/>
            <person name="Kim K.H."/>
            <person name="Chang I.S."/>
            <person name="Choi I.-G."/>
        </authorList>
    </citation>
    <scope>NUCLEOTIDE SEQUENCE</scope>
    <source>
        <strain>KIST612</strain>
    </source>
</reference>
<proteinExistence type="predicted"/>
<dbReference type="Proteomes" id="UP000006873">
    <property type="component" value="Chromosome"/>
</dbReference>
<evidence type="ECO:0000256" key="1">
    <source>
        <dbReference type="SAM" id="Phobius"/>
    </source>
</evidence>
<keyword evidence="3" id="KW-1185">Reference proteome</keyword>
<dbReference type="EMBL" id="CP002273">
    <property type="protein sequence ID" value="ADO39477.1"/>
    <property type="molecule type" value="Genomic_DNA"/>
</dbReference>
<keyword evidence="1" id="KW-0472">Membrane</keyword>
<dbReference type="AlphaFoldDB" id="E3GR35"/>
<keyword evidence="1" id="KW-1133">Transmembrane helix</keyword>
<protein>
    <submittedName>
        <fullName evidence="2">Uncharacterized protein</fullName>
    </submittedName>
</protein>